<organism evidence="2 3">
    <name type="scientific">Heterodermia speciosa</name>
    <dbReference type="NCBI Taxonomy" id="116794"/>
    <lineage>
        <taxon>Eukaryota</taxon>
        <taxon>Fungi</taxon>
        <taxon>Dikarya</taxon>
        <taxon>Ascomycota</taxon>
        <taxon>Pezizomycotina</taxon>
        <taxon>Lecanoromycetes</taxon>
        <taxon>OSLEUM clade</taxon>
        <taxon>Lecanoromycetidae</taxon>
        <taxon>Caliciales</taxon>
        <taxon>Physciaceae</taxon>
        <taxon>Heterodermia</taxon>
    </lineage>
</organism>
<feature type="compositionally biased region" description="Low complexity" evidence="1">
    <location>
        <begin position="48"/>
        <end position="72"/>
    </location>
</feature>
<name>A0A8H3GA13_9LECA</name>
<proteinExistence type="predicted"/>
<comment type="caution">
    <text evidence="2">The sequence shown here is derived from an EMBL/GenBank/DDBJ whole genome shotgun (WGS) entry which is preliminary data.</text>
</comment>
<feature type="region of interest" description="Disordered" evidence="1">
    <location>
        <begin position="24"/>
        <end position="91"/>
    </location>
</feature>
<feature type="region of interest" description="Disordered" evidence="1">
    <location>
        <begin position="202"/>
        <end position="227"/>
    </location>
</feature>
<feature type="compositionally biased region" description="Basic and acidic residues" evidence="1">
    <location>
        <begin position="205"/>
        <end position="227"/>
    </location>
</feature>
<keyword evidence="3" id="KW-1185">Reference proteome</keyword>
<evidence type="ECO:0000313" key="2">
    <source>
        <dbReference type="EMBL" id="CAF9937352.1"/>
    </source>
</evidence>
<dbReference type="Proteomes" id="UP000664521">
    <property type="component" value="Unassembled WGS sequence"/>
</dbReference>
<sequence>MPAKSRVLNDMIMKISYNAVGADDDQIVGYTPTSEANGDLYNAHDNGTSSSGPSTTTSASNSNHSKNSSLSTIDNFPPLGPAKHPMKPFPTNPQPFPGLARNCVQIQPSAAPEHALEPAPVMQALPPPRTRCTSSICNIEAFHEAKPFSAQDKSRPKYVKELEDRLRKAKGKGLRADRWWENEFLDVFYSVHWAGGAMVIPDPSEADKFNGHSSVEKDGAKKDSGLK</sequence>
<evidence type="ECO:0000256" key="1">
    <source>
        <dbReference type="SAM" id="MobiDB-lite"/>
    </source>
</evidence>
<accession>A0A8H3GA13</accession>
<dbReference type="EMBL" id="CAJPDS010000100">
    <property type="protein sequence ID" value="CAF9937352.1"/>
    <property type="molecule type" value="Genomic_DNA"/>
</dbReference>
<gene>
    <name evidence="2" type="ORF">HETSPECPRED_000509</name>
</gene>
<protein>
    <submittedName>
        <fullName evidence="2">Uncharacterized protein</fullName>
    </submittedName>
</protein>
<reference evidence="2" key="1">
    <citation type="submission" date="2021-03" db="EMBL/GenBank/DDBJ databases">
        <authorList>
            <person name="Tagirdzhanova G."/>
        </authorList>
    </citation>
    <scope>NUCLEOTIDE SEQUENCE</scope>
</reference>
<evidence type="ECO:0000313" key="3">
    <source>
        <dbReference type="Proteomes" id="UP000664521"/>
    </source>
</evidence>
<dbReference type="AlphaFoldDB" id="A0A8H3GA13"/>